<dbReference type="InterPro" id="IPR001451">
    <property type="entry name" value="Hexapep"/>
</dbReference>
<dbReference type="EC" id="2.3.1.191" evidence="7"/>
<keyword evidence="1 7" id="KW-0444">Lipid biosynthesis</keyword>
<evidence type="ECO:0000256" key="2">
    <source>
        <dbReference type="ARBA" id="ARBA00022556"/>
    </source>
</evidence>
<feature type="active site" description="Proton acceptor" evidence="7">
    <location>
        <position position="239"/>
    </location>
</feature>
<dbReference type="InterPro" id="IPR007691">
    <property type="entry name" value="LpxD"/>
</dbReference>
<dbReference type="PATRIC" id="fig|1328313.3.peg.832"/>
<evidence type="ECO:0000313" key="10">
    <source>
        <dbReference type="Proteomes" id="UP000019276"/>
    </source>
</evidence>
<feature type="domain" description="UDP-3-O-[3-hydroxymyristoyl] glucosamine N-acyltransferase non-repeat region" evidence="8">
    <location>
        <begin position="23"/>
        <end position="89"/>
    </location>
</feature>
<dbReference type="GO" id="GO:0016020">
    <property type="term" value="C:membrane"/>
    <property type="evidence" value="ECO:0007669"/>
    <property type="project" value="GOC"/>
</dbReference>
<dbReference type="EMBL" id="ARZY01000005">
    <property type="protein sequence ID" value="EWH11309.1"/>
    <property type="molecule type" value="Genomic_DNA"/>
</dbReference>
<accession>W7QEJ3</accession>
<organism evidence="9 10">
    <name type="scientific">Catenovulum agarivorans DS-2</name>
    <dbReference type="NCBI Taxonomy" id="1328313"/>
    <lineage>
        <taxon>Bacteria</taxon>
        <taxon>Pseudomonadati</taxon>
        <taxon>Pseudomonadota</taxon>
        <taxon>Gammaproteobacteria</taxon>
        <taxon>Alteromonadales</taxon>
        <taxon>Alteromonadaceae</taxon>
        <taxon>Catenovulum</taxon>
    </lineage>
</organism>
<dbReference type="Gene3D" id="3.40.1390.10">
    <property type="entry name" value="MurE/MurF, N-terminal domain"/>
    <property type="match status" value="1"/>
</dbReference>
<evidence type="ECO:0000256" key="7">
    <source>
        <dbReference type="HAMAP-Rule" id="MF_00523"/>
    </source>
</evidence>
<evidence type="ECO:0000256" key="1">
    <source>
        <dbReference type="ARBA" id="ARBA00022516"/>
    </source>
</evidence>
<dbReference type="InterPro" id="IPR020573">
    <property type="entry name" value="UDP_GlcNAc_AcTrfase_non-rep"/>
</dbReference>
<dbReference type="OrthoDB" id="9784739at2"/>
<dbReference type="InterPro" id="IPR011004">
    <property type="entry name" value="Trimer_LpxA-like_sf"/>
</dbReference>
<keyword evidence="2 7" id="KW-0441">Lipid A biosynthesis</keyword>
<dbReference type="NCBIfam" id="NF002060">
    <property type="entry name" value="PRK00892.1"/>
    <property type="match status" value="1"/>
</dbReference>
<protein>
    <recommendedName>
        <fullName evidence="7">UDP-3-O-acylglucosamine N-acyltransferase</fullName>
        <ecNumber evidence="7">2.3.1.191</ecNumber>
    </recommendedName>
</protein>
<proteinExistence type="inferred from homology"/>
<dbReference type="eggNOG" id="COG1044">
    <property type="taxonomic scope" value="Bacteria"/>
</dbReference>
<dbReference type="AlphaFoldDB" id="W7QEJ3"/>
<comment type="caution">
    <text evidence="9">The sequence shown here is derived from an EMBL/GenBank/DDBJ whole genome shotgun (WGS) entry which is preliminary data.</text>
</comment>
<comment type="pathway">
    <text evidence="7">Bacterial outer membrane biogenesis; LPS lipid A biosynthesis.</text>
</comment>
<dbReference type="Proteomes" id="UP000019276">
    <property type="component" value="Unassembled WGS sequence"/>
</dbReference>
<evidence type="ECO:0000256" key="6">
    <source>
        <dbReference type="ARBA" id="ARBA00023315"/>
    </source>
</evidence>
<evidence type="ECO:0000259" key="8">
    <source>
        <dbReference type="Pfam" id="PF04613"/>
    </source>
</evidence>
<dbReference type="HAMAP" id="MF_00523">
    <property type="entry name" value="LpxD"/>
    <property type="match status" value="1"/>
</dbReference>
<dbReference type="NCBIfam" id="TIGR01853">
    <property type="entry name" value="lipid_A_lpxD"/>
    <property type="match status" value="1"/>
</dbReference>
<dbReference type="Gene3D" id="2.160.10.10">
    <property type="entry name" value="Hexapeptide repeat proteins"/>
    <property type="match status" value="1"/>
</dbReference>
<dbReference type="GO" id="GO:0016410">
    <property type="term" value="F:N-acyltransferase activity"/>
    <property type="evidence" value="ECO:0007669"/>
    <property type="project" value="InterPro"/>
</dbReference>
<dbReference type="PANTHER" id="PTHR43378:SF2">
    <property type="entry name" value="UDP-3-O-ACYLGLUCOSAMINE N-ACYLTRANSFERASE 1, MITOCHONDRIAL-RELATED"/>
    <property type="match status" value="1"/>
</dbReference>
<comment type="catalytic activity">
    <reaction evidence="7">
        <text>a UDP-3-O-[(3R)-3-hydroxyacyl]-alpha-D-glucosamine + a (3R)-hydroxyacyl-[ACP] = a UDP-2-N,3-O-bis[(3R)-3-hydroxyacyl]-alpha-D-glucosamine + holo-[ACP] + H(+)</text>
        <dbReference type="Rhea" id="RHEA:53836"/>
        <dbReference type="Rhea" id="RHEA-COMP:9685"/>
        <dbReference type="Rhea" id="RHEA-COMP:9945"/>
        <dbReference type="ChEBI" id="CHEBI:15378"/>
        <dbReference type="ChEBI" id="CHEBI:64479"/>
        <dbReference type="ChEBI" id="CHEBI:78827"/>
        <dbReference type="ChEBI" id="CHEBI:137740"/>
        <dbReference type="ChEBI" id="CHEBI:137748"/>
        <dbReference type="EC" id="2.3.1.191"/>
    </reaction>
</comment>
<dbReference type="STRING" id="1328313.DS2_04020"/>
<comment type="similarity">
    <text evidence="7">Belongs to the transferase hexapeptide repeat family. LpxD subfamily.</text>
</comment>
<dbReference type="Gene3D" id="1.20.5.170">
    <property type="match status" value="1"/>
</dbReference>
<sequence>MPSLTLAQLAEQLSVELIGDGQHVVSATASIDDAQHHQATFFNDKKYLASLENTLAGVVVLKPEYADSFAGNKLLSNNPYLTYALIAQLLDTTPNLSCGIHPTAVINDGATVADSANIGPYAVVEKGAQVAEKCQIGAGTVIGENAKVGAGSKIYPNVTIYHGVEIGQNCIIHSGAVVGSDGFGFANDNARWVKIPQVGTVIIGDHVEIGANTSIDRGALHNTVIADGVKIDNLVHLAHNVELGENTAIAANTAIAGSTKVGQRCTFAGCVAVNGHIEIGDDVHFTGTSMVTSSFKDAGVYSSGIPAVANKEWRKNTARVRKIETLFDKVKLLEKEIARLMDDDK</sequence>
<dbReference type="RefSeq" id="WP_035013363.1">
    <property type="nucleotide sequence ID" value="NZ_ARZY01000005.1"/>
</dbReference>
<comment type="function">
    <text evidence="7">Catalyzes the N-acylation of UDP-3-O-acylglucosamine using 3-hydroxyacyl-ACP as the acyl donor. Is involved in the biosynthesis of lipid A, a phosphorylated glycolipid that anchors the lipopolysaccharide to the outer membrane of the cell.</text>
</comment>
<dbReference type="GO" id="GO:0103118">
    <property type="term" value="F:UDP-3-O-[(3R)-3-hydroxyacyl]-glucosamine N-acyltransferase activity"/>
    <property type="evidence" value="ECO:0007669"/>
    <property type="project" value="UniProtKB-EC"/>
</dbReference>
<gene>
    <name evidence="7" type="primary">lpxD</name>
    <name evidence="9" type="ORF">DS2_04020</name>
</gene>
<reference evidence="9 10" key="1">
    <citation type="journal article" date="2014" name="Genome Announc.">
        <title>Draft Genome Sequence of the Agar-Degrading Bacterium Catenovulum sp. Strain DS-2, Isolated from Intestines of Haliotis diversicolor.</title>
        <authorList>
            <person name="Shan D."/>
            <person name="Li X."/>
            <person name="Gu Z."/>
            <person name="Wei G."/>
            <person name="Gao Z."/>
            <person name="Shao Z."/>
        </authorList>
    </citation>
    <scope>NUCLEOTIDE SEQUENCE [LARGE SCALE GENOMIC DNA]</scope>
    <source>
        <strain evidence="9 10">DS-2</strain>
    </source>
</reference>
<comment type="subunit">
    <text evidence="7">Homotrimer.</text>
</comment>
<dbReference type="SUPFAM" id="SSF51161">
    <property type="entry name" value="Trimeric LpxA-like enzymes"/>
    <property type="match status" value="1"/>
</dbReference>
<evidence type="ECO:0000256" key="3">
    <source>
        <dbReference type="ARBA" id="ARBA00022679"/>
    </source>
</evidence>
<dbReference type="GO" id="GO:0009245">
    <property type="term" value="P:lipid A biosynthetic process"/>
    <property type="evidence" value="ECO:0007669"/>
    <property type="project" value="UniProtKB-UniRule"/>
</dbReference>
<dbReference type="Pfam" id="PF00132">
    <property type="entry name" value="Hexapep"/>
    <property type="match status" value="2"/>
</dbReference>
<name>W7QEJ3_9ALTE</name>
<dbReference type="Pfam" id="PF04613">
    <property type="entry name" value="LpxD"/>
    <property type="match status" value="1"/>
</dbReference>
<evidence type="ECO:0000313" key="9">
    <source>
        <dbReference type="EMBL" id="EWH11309.1"/>
    </source>
</evidence>
<keyword evidence="3 7" id="KW-0808">Transferase</keyword>
<keyword evidence="5 7" id="KW-0443">Lipid metabolism</keyword>
<evidence type="ECO:0000256" key="5">
    <source>
        <dbReference type="ARBA" id="ARBA00023098"/>
    </source>
</evidence>
<dbReference type="UniPathway" id="UPA00973"/>
<keyword evidence="6 7" id="KW-0012">Acyltransferase</keyword>
<evidence type="ECO:0000256" key="4">
    <source>
        <dbReference type="ARBA" id="ARBA00022737"/>
    </source>
</evidence>
<keyword evidence="10" id="KW-1185">Reference proteome</keyword>
<keyword evidence="4 7" id="KW-0677">Repeat</keyword>
<dbReference type="PANTHER" id="PTHR43378">
    <property type="entry name" value="UDP-3-O-ACYLGLUCOSAMINE N-ACYLTRANSFERASE"/>
    <property type="match status" value="1"/>
</dbReference>
<dbReference type="CDD" id="cd03352">
    <property type="entry name" value="LbH_LpxD"/>
    <property type="match status" value="1"/>
</dbReference>